<name>A0A9P8GPG2_AURME</name>
<proteinExistence type="predicted"/>
<comment type="caution">
    <text evidence="1">The sequence shown here is derived from an EMBL/GenBank/DDBJ whole genome shotgun (WGS) entry which is preliminary data.</text>
</comment>
<evidence type="ECO:0000313" key="1">
    <source>
        <dbReference type="EMBL" id="KAH0237687.1"/>
    </source>
</evidence>
<accession>A0A9P8GPG2</accession>
<reference evidence="1" key="1">
    <citation type="journal article" date="2021" name="J Fungi (Basel)">
        <title>Virulence traits and population genomics of the black yeast Aureobasidium melanogenum.</title>
        <authorList>
            <person name="Cernosa A."/>
            <person name="Sun X."/>
            <person name="Gostincar C."/>
            <person name="Fang C."/>
            <person name="Gunde-Cimerman N."/>
            <person name="Song Z."/>
        </authorList>
    </citation>
    <scope>NUCLEOTIDE SEQUENCE</scope>
    <source>
        <strain evidence="1">EXF-8016</strain>
    </source>
</reference>
<sequence length="128" mass="14306">MTKVERATKDRPLVFCLHKYFLLPSIYVCQDCLCSSHSRTTNASLGFTPTQILHLPTKAKKNSKSAKSRWRPLVFFSPLDGTVVVWCEYIASHREINAALAGIRRAGFLYAALTEDNGNNAVSIWTGD</sequence>
<organism evidence="1 2">
    <name type="scientific">Aureobasidium melanogenum</name>
    <name type="common">Aureobasidium pullulans var. melanogenum</name>
    <dbReference type="NCBI Taxonomy" id="46634"/>
    <lineage>
        <taxon>Eukaryota</taxon>
        <taxon>Fungi</taxon>
        <taxon>Dikarya</taxon>
        <taxon>Ascomycota</taxon>
        <taxon>Pezizomycotina</taxon>
        <taxon>Dothideomycetes</taxon>
        <taxon>Dothideomycetidae</taxon>
        <taxon>Dothideales</taxon>
        <taxon>Saccotheciaceae</taxon>
        <taxon>Aureobasidium</taxon>
    </lineage>
</organism>
<gene>
    <name evidence="1" type="ORF">KCV03_g373</name>
</gene>
<dbReference type="AlphaFoldDB" id="A0A9P8GPG2"/>
<protein>
    <submittedName>
        <fullName evidence="1">Uncharacterized protein</fullName>
    </submittedName>
</protein>
<evidence type="ECO:0000313" key="2">
    <source>
        <dbReference type="Proteomes" id="UP000767238"/>
    </source>
</evidence>
<reference evidence="1" key="2">
    <citation type="submission" date="2021-08" db="EMBL/GenBank/DDBJ databases">
        <authorList>
            <person name="Gostincar C."/>
            <person name="Sun X."/>
            <person name="Song Z."/>
            <person name="Gunde-Cimerman N."/>
        </authorList>
    </citation>
    <scope>NUCLEOTIDE SEQUENCE</scope>
    <source>
        <strain evidence="1">EXF-8016</strain>
    </source>
</reference>
<feature type="non-terminal residue" evidence="1">
    <location>
        <position position="128"/>
    </location>
</feature>
<dbReference type="EMBL" id="JAHFYH010000001">
    <property type="protein sequence ID" value="KAH0237687.1"/>
    <property type="molecule type" value="Genomic_DNA"/>
</dbReference>
<dbReference type="Proteomes" id="UP000767238">
    <property type="component" value="Unassembled WGS sequence"/>
</dbReference>